<reference evidence="6 7" key="1">
    <citation type="journal article" date="2010" name="Stand. Genomic Sci.">
        <title>Non-contiguous finished genome sequence of Aminomonas paucivorans type strain (GLU-3).</title>
        <authorList>
            <person name="Pitluck S."/>
            <person name="Yasawong M."/>
            <person name="Held B."/>
            <person name="Lapidus A."/>
            <person name="Nolan M."/>
            <person name="Copeland A."/>
            <person name="Lucas S."/>
            <person name="Del Rio T.G."/>
            <person name="Tice H."/>
            <person name="Cheng J.F."/>
            <person name="Chertkov O."/>
            <person name="Goodwin L."/>
            <person name="Tapia R."/>
            <person name="Han C."/>
            <person name="Liolios K."/>
            <person name="Ivanova N."/>
            <person name="Mavromatis K."/>
            <person name="Ovchinnikova G."/>
            <person name="Pati A."/>
            <person name="Chen A."/>
            <person name="Palaniappan K."/>
            <person name="Land M."/>
            <person name="Hauser L."/>
            <person name="Chang Y.J."/>
            <person name="Jeffries C.D."/>
            <person name="Pukall R."/>
            <person name="Spring S."/>
            <person name="Rohde M."/>
            <person name="Sikorski J."/>
            <person name="Goker M."/>
            <person name="Woyke T."/>
            <person name="Bristow J."/>
            <person name="Eisen J.A."/>
            <person name="Markowitz V."/>
            <person name="Hugenholtz P."/>
            <person name="Kyrpides N.C."/>
            <person name="Klenk H.P."/>
        </authorList>
    </citation>
    <scope>NUCLEOTIDE SEQUENCE [LARGE SCALE GENOMIC DNA]</scope>
    <source>
        <strain evidence="6 7">DSM 12260</strain>
    </source>
</reference>
<dbReference type="GO" id="GO:0009288">
    <property type="term" value="C:bacterial-type flagellum"/>
    <property type="evidence" value="ECO:0007669"/>
    <property type="project" value="UniProtKB-SubCell"/>
</dbReference>
<proteinExistence type="inferred from homology"/>
<comment type="function">
    <text evidence="3">Flagellin is the subunit protein which polymerizes to form the filaments of bacterial flagella.</text>
</comment>
<evidence type="ECO:0000313" key="7">
    <source>
        <dbReference type="Proteomes" id="UP000005096"/>
    </source>
</evidence>
<keyword evidence="2 3" id="KW-0975">Bacterial flagellum</keyword>
<evidence type="ECO:0000256" key="2">
    <source>
        <dbReference type="ARBA" id="ARBA00023143"/>
    </source>
</evidence>
<dbReference type="Pfam" id="PF00700">
    <property type="entry name" value="Flagellin_C"/>
    <property type="match status" value="1"/>
</dbReference>
<dbReference type="GO" id="GO:0005576">
    <property type="term" value="C:extracellular region"/>
    <property type="evidence" value="ECO:0007669"/>
    <property type="project" value="UniProtKB-SubCell"/>
</dbReference>
<dbReference type="Gene3D" id="6.10.10.10">
    <property type="entry name" value="Flagellar export chaperone, C-terminal domain"/>
    <property type="match status" value="1"/>
</dbReference>
<dbReference type="PRINTS" id="PR00207">
    <property type="entry name" value="FLAGELLIN"/>
</dbReference>
<feature type="domain" description="Flagellin N-terminal" evidence="4">
    <location>
        <begin position="3"/>
        <end position="140"/>
    </location>
</feature>
<accession>E3D0Q9</accession>
<comment type="similarity">
    <text evidence="1 3">Belongs to the bacterial flagellin family.</text>
</comment>
<comment type="subcellular location">
    <subcellularLocation>
        <location evidence="3">Secreted</location>
    </subcellularLocation>
    <subcellularLocation>
        <location evidence="3">Bacterial flagellum</location>
    </subcellularLocation>
</comment>
<dbReference type="PANTHER" id="PTHR42792">
    <property type="entry name" value="FLAGELLIN"/>
    <property type="match status" value="1"/>
</dbReference>
<dbReference type="STRING" id="584708.Apau_1461"/>
<name>E3D0Q9_9BACT</name>
<dbReference type="PaxDb" id="584708-Apau_1461"/>
<dbReference type="PANTHER" id="PTHR42792:SF2">
    <property type="entry name" value="FLAGELLIN"/>
    <property type="match status" value="1"/>
</dbReference>
<evidence type="ECO:0000259" key="5">
    <source>
        <dbReference type="Pfam" id="PF00700"/>
    </source>
</evidence>
<dbReference type="Proteomes" id="UP000005096">
    <property type="component" value="Chromosome"/>
</dbReference>
<evidence type="ECO:0000256" key="3">
    <source>
        <dbReference type="RuleBase" id="RU362073"/>
    </source>
</evidence>
<evidence type="ECO:0000313" key="6">
    <source>
        <dbReference type="EMBL" id="EFQ23880.1"/>
    </source>
</evidence>
<evidence type="ECO:0000256" key="1">
    <source>
        <dbReference type="ARBA" id="ARBA00005709"/>
    </source>
</evidence>
<dbReference type="SUPFAM" id="SSF64518">
    <property type="entry name" value="Phase 1 flagellin"/>
    <property type="match status" value="1"/>
</dbReference>
<dbReference type="HOGENOM" id="CLU_235169_0_0_0"/>
<keyword evidence="6" id="KW-0282">Flagellum</keyword>
<dbReference type="EMBL" id="CM001022">
    <property type="protein sequence ID" value="EFQ23880.1"/>
    <property type="molecule type" value="Genomic_DNA"/>
</dbReference>
<keyword evidence="3" id="KW-0964">Secreted</keyword>
<dbReference type="InterPro" id="IPR001029">
    <property type="entry name" value="Flagellin_N"/>
</dbReference>
<dbReference type="Gene3D" id="1.20.1330.10">
    <property type="entry name" value="f41 fragment of flagellin, N-terminal domain"/>
    <property type="match status" value="2"/>
</dbReference>
<dbReference type="OrthoDB" id="9796789at2"/>
<evidence type="ECO:0000259" key="4">
    <source>
        <dbReference type="Pfam" id="PF00669"/>
    </source>
</evidence>
<dbReference type="InterPro" id="IPR042187">
    <property type="entry name" value="Flagellin_C_sub2"/>
</dbReference>
<organism evidence="6 7">
    <name type="scientific">Aminomonas paucivorans DSM 12260</name>
    <dbReference type="NCBI Taxonomy" id="584708"/>
    <lineage>
        <taxon>Bacteria</taxon>
        <taxon>Thermotogati</taxon>
        <taxon>Synergistota</taxon>
        <taxon>Synergistia</taxon>
        <taxon>Synergistales</taxon>
        <taxon>Synergistaceae</taxon>
        <taxon>Aminomonas</taxon>
    </lineage>
</organism>
<dbReference type="InterPro" id="IPR046358">
    <property type="entry name" value="Flagellin_C"/>
</dbReference>
<protein>
    <recommendedName>
        <fullName evidence="3">Flagellin</fullName>
    </recommendedName>
</protein>
<dbReference type="Pfam" id="PF00669">
    <property type="entry name" value="Flagellin_N"/>
    <property type="match status" value="1"/>
</dbReference>
<dbReference type="GO" id="GO:0005198">
    <property type="term" value="F:structural molecule activity"/>
    <property type="evidence" value="ECO:0007669"/>
    <property type="project" value="UniProtKB-UniRule"/>
</dbReference>
<keyword evidence="6" id="KW-0966">Cell projection</keyword>
<dbReference type="InterPro" id="IPR001492">
    <property type="entry name" value="Flagellin"/>
</dbReference>
<keyword evidence="7" id="KW-1185">Reference proteome</keyword>
<sequence>MRIFTNVSALLCLNTASKLNRQLSKALNRLSTGLRINSAADDAAGMAISEKMRAQTRGLDQAARNAQDGMSLLQTAEGGLQEIQSMLQRMRELSVQGANDTLTAEDRGHIQTEIDQLGEQIDAIARQTQFNRKKLLDGTQAALWSTSTRDIGVVLSGPLTSKDSLGNLHSAAGNYKVTFSVLREGQEQVQKSHILSLKHGTHENNAAGNWSGSGLTSMSALNLVEGVWGLETRETPFGGIWYYQGAAISTAAAIGASVQASPTPNILAPGSYDLRVSDRVPMMASFDHALTNGIVTGVDMSSRGAGSNFDAVLGIRADEGAIAAASQTYRNDLTGGKSITADGAGGNVAFTTRATNDVNLFTHFAVTATDRRDLMAGDVTLTESYVTHQAAQMTVNLDYRGTDDTSATVTYRTSSGGNTLTATSTWQAAAGATLTLDIGGGPVTLNIGGRNIEEIAADINASGLAGVSASVVTSGSTRRIDLTNASGSSLDVGETGVGGGGLGLAGTVADGATAAGAFRDYGRVTVLGVNGQTLADLASAVDGIAGLNASVVGSGTTAAQVSIAGDANYHVDLVSGGDIAGELALDHTFDGGGTHTSTARAHNYAVTAATAGQDLAGIAAALQNVGGTDLGVATTSAGALNGLSFTGASLYSVTLSGVTMGELRNGSFASTTFTVGRGAAVTTGNRVYVNRDVTVAVGDRDAGQIASALQTGIQTALAADGLTGNNAGATVASVGGGVTRQLQLGNLAVSGYRIALTGGTNNSLTEVWGGGVSTNRGTSATGTPNLDYGRTTTVTVAGDNIEQAFATLSGVHAGLQVTWSQQPDHTTPQHYGQIAFTNVSSGAGRRRLSMTQSGVDSGPGINANRKLFESTGSLWSTTENTGTHGVTSNILQAHDAVTLQVTANGNDANAAHVAAGGAVTLYEGTGAATETQNAGILNAALGHSVLDSFALRDDNPNAADFAVGESWMTYTRARAAGTSDRVDLTLYDGLYPDAGNNGGVTNGITYVFNDGALDGGSRSLHQLVRTGAGIGGSAALSHNLTFGTVNQDTSVSYGERAGAGAYWNDTAGTTPWYAQSYYGEDTTYFFGNGSTPASVVTAAELYRQNEVNASLMFEYDGTDLTVRAKGFRRDGSTLPASCDTTPEIVAASGDVTLFGEIHFTNLQIDRSRLTAGDKFVINVSAAALLDGVNGTPADPTAFQSTANIAVQGDPFRQNRPDWGSSAQYRLAQGVENGHTFNLLGYFVDPLNGSSDIPGLGYYEGSVILEGEAGGFAAGSTVGAPDGTEASAHRARLEINYQGDLRPSAGALVTSVFLQSMEAGGSKNIKDYVAGVGYSNYEYGTRTDGTYGPLNEFHSERYNPYNASLVFDVLEVYNGSLKFRIQGRVVDRDGNQWYVEDNDYRLNLGPNTSKNSSALPPVVPAEVLNPVVLFRDSAFGGLAFDEFTLSDKETWHEGDRFTLALTASGFVNGLSEAEQQADPALRPNTDEIDLFSDNRGTNMPHSFRFNEGILDHRKLDLGIYQLANNIAKPDSDHFHRDQVMDGTLSLAFGDYHPGGEPVLTDSLTFEVLYQQGMDAGKAHYYSRAEDIAQFYGKNGRFLLENNTEQLTIRQGDREIHVPLGSLSEMGKLGEQISEQIWLHLLMQHDGVLRGEDDILPYGYNPDLMEEKDKREIFQFVNNVPGESGNEAVMATFLAHSVLPGEEGKLHFYGSEDLLKALGFATIQEAQDTEFRVRAADAHSGKQAGQGGNVLAGKRLYGLLGDNVALDIGSTLGLSRITFDHKRGTFDAGLKSSFDQFVHLADSTAQLQVGANEGEDLSLILGDVQVRALDVDNLDVRSQEAAARSITRLDNALDRVSTQRAAIGAQINRLEHTVPQLQTASAHLNAARSRILDADMAREMMEFTKLNILMQANNMVTSQANQLPSQVLSLLNQR</sequence>
<keyword evidence="6" id="KW-0969">Cilium</keyword>
<feature type="domain" description="Flagellin C-terminal" evidence="5">
    <location>
        <begin position="1845"/>
        <end position="1929"/>
    </location>
</feature>
<gene>
    <name evidence="6" type="ORF">Apau_1461</name>
</gene>
<dbReference type="eggNOG" id="COG1344">
    <property type="taxonomic scope" value="Bacteria"/>
</dbReference>